<dbReference type="Gene3D" id="3.40.50.2020">
    <property type="match status" value="1"/>
</dbReference>
<dbReference type="PANTHER" id="PTHR43340:SF1">
    <property type="entry name" value="HYPOXANTHINE PHOSPHORIBOSYLTRANSFERASE"/>
    <property type="match status" value="1"/>
</dbReference>
<gene>
    <name evidence="4" type="ORF">L613_009800000080</name>
</gene>
<dbReference type="AlphaFoldDB" id="A0A562CY09"/>
<evidence type="ECO:0000256" key="1">
    <source>
        <dbReference type="ARBA" id="ARBA00048811"/>
    </source>
</evidence>
<dbReference type="NCBIfam" id="NF006605">
    <property type="entry name" value="PRK09162.1"/>
    <property type="match status" value="1"/>
</dbReference>
<dbReference type="OrthoDB" id="9802824at2"/>
<comment type="caution">
    <text evidence="4">The sequence shown here is derived from an EMBL/GenBank/DDBJ whole genome shotgun (WGS) entry which is preliminary data.</text>
</comment>
<dbReference type="GO" id="GO:0032263">
    <property type="term" value="P:GMP salvage"/>
    <property type="evidence" value="ECO:0007669"/>
    <property type="project" value="TreeGrafter"/>
</dbReference>
<dbReference type="GO" id="GO:0005829">
    <property type="term" value="C:cytosol"/>
    <property type="evidence" value="ECO:0007669"/>
    <property type="project" value="TreeGrafter"/>
</dbReference>
<organism evidence="4 5">
    <name type="scientific">Pseudoxanthomonas taiwanensis J19</name>
    <dbReference type="NCBI Taxonomy" id="935569"/>
    <lineage>
        <taxon>Bacteria</taxon>
        <taxon>Pseudomonadati</taxon>
        <taxon>Pseudomonadota</taxon>
        <taxon>Gammaproteobacteria</taxon>
        <taxon>Lysobacterales</taxon>
        <taxon>Lysobacteraceae</taxon>
        <taxon>Pseudoxanthomonas</taxon>
    </lineage>
</organism>
<keyword evidence="4" id="KW-0328">Glycosyltransferase</keyword>
<dbReference type="SUPFAM" id="SSF53271">
    <property type="entry name" value="PRTase-like"/>
    <property type="match status" value="1"/>
</dbReference>
<dbReference type="RefSeq" id="WP_019399363.1">
    <property type="nucleotide sequence ID" value="NZ_VLJS01000133.1"/>
</dbReference>
<dbReference type="InterPro" id="IPR050408">
    <property type="entry name" value="HGPRT"/>
</dbReference>
<dbReference type="GO" id="GO:0006178">
    <property type="term" value="P:guanine salvage"/>
    <property type="evidence" value="ECO:0007669"/>
    <property type="project" value="TreeGrafter"/>
</dbReference>
<reference evidence="4 5" key="1">
    <citation type="submission" date="2019-07" db="EMBL/GenBank/DDBJ databases">
        <title>Genome sequencing of lignin-degrading bacterial isolates.</title>
        <authorList>
            <person name="Gladden J."/>
        </authorList>
    </citation>
    <scope>NUCLEOTIDE SEQUENCE [LARGE SCALE GENOMIC DNA]</scope>
    <source>
        <strain evidence="4 5">J19</strain>
    </source>
</reference>
<dbReference type="InterPro" id="IPR029057">
    <property type="entry name" value="PRTase-like"/>
</dbReference>
<proteinExistence type="predicted"/>
<keyword evidence="5" id="KW-1185">Reference proteome</keyword>
<name>A0A562CY09_9GAMM</name>
<dbReference type="CDD" id="cd06223">
    <property type="entry name" value="PRTases_typeI"/>
    <property type="match status" value="1"/>
</dbReference>
<dbReference type="PANTHER" id="PTHR43340">
    <property type="entry name" value="HYPOXANTHINE-GUANINE PHOSPHORIBOSYLTRANSFERASE"/>
    <property type="match status" value="1"/>
</dbReference>
<comment type="catalytic activity">
    <reaction evidence="2">
        <text>IMP + diphosphate = hypoxanthine + 5-phospho-alpha-D-ribose 1-diphosphate</text>
        <dbReference type="Rhea" id="RHEA:17973"/>
        <dbReference type="ChEBI" id="CHEBI:17368"/>
        <dbReference type="ChEBI" id="CHEBI:33019"/>
        <dbReference type="ChEBI" id="CHEBI:58017"/>
        <dbReference type="ChEBI" id="CHEBI:58053"/>
        <dbReference type="EC" id="2.4.2.8"/>
    </reaction>
    <physiologicalReaction direction="right-to-left" evidence="2">
        <dbReference type="Rhea" id="RHEA:17975"/>
    </physiologicalReaction>
</comment>
<evidence type="ECO:0000256" key="2">
    <source>
        <dbReference type="ARBA" id="ARBA00049402"/>
    </source>
</evidence>
<sequence>MSTPLIISEVLAKSDLLVDRPTIDAAIARMADEIARDYIGDVPADRLGDSFVPVFLTVMHGGMLFAGQLALELGKRGLDLQFDYMHATRYRGQNQGGELVWKHRPATSLYGRRVLIADDILDEGQTLKEVRRWCIEQGATDVRIAALTVKDHDRCVEGVRADYAGLHLPDRYVFGFGMDYYAQGRNLPAIYALKD</sequence>
<dbReference type="GO" id="GO:0000287">
    <property type="term" value="F:magnesium ion binding"/>
    <property type="evidence" value="ECO:0007669"/>
    <property type="project" value="TreeGrafter"/>
</dbReference>
<keyword evidence="4" id="KW-0808">Transferase</keyword>
<comment type="catalytic activity">
    <reaction evidence="1">
        <text>GMP + diphosphate = guanine + 5-phospho-alpha-D-ribose 1-diphosphate</text>
        <dbReference type="Rhea" id="RHEA:25424"/>
        <dbReference type="ChEBI" id="CHEBI:16235"/>
        <dbReference type="ChEBI" id="CHEBI:33019"/>
        <dbReference type="ChEBI" id="CHEBI:58017"/>
        <dbReference type="ChEBI" id="CHEBI:58115"/>
        <dbReference type="EC" id="2.4.2.8"/>
    </reaction>
    <physiologicalReaction direction="right-to-left" evidence="1">
        <dbReference type="Rhea" id="RHEA:25426"/>
    </physiologicalReaction>
</comment>
<accession>A0A562CY09</accession>
<evidence type="ECO:0000313" key="4">
    <source>
        <dbReference type="EMBL" id="TWH01921.1"/>
    </source>
</evidence>
<evidence type="ECO:0000313" key="5">
    <source>
        <dbReference type="Proteomes" id="UP000321583"/>
    </source>
</evidence>
<protein>
    <submittedName>
        <fullName evidence="4">Hypoxanthine phosphoribosyltransferase</fullName>
    </submittedName>
</protein>
<dbReference type="GO" id="GO:0046100">
    <property type="term" value="P:hypoxanthine metabolic process"/>
    <property type="evidence" value="ECO:0007669"/>
    <property type="project" value="TreeGrafter"/>
</dbReference>
<dbReference type="EMBL" id="VLJS01000133">
    <property type="protein sequence ID" value="TWH01921.1"/>
    <property type="molecule type" value="Genomic_DNA"/>
</dbReference>
<dbReference type="Proteomes" id="UP000321583">
    <property type="component" value="Unassembled WGS sequence"/>
</dbReference>
<evidence type="ECO:0000259" key="3">
    <source>
        <dbReference type="Pfam" id="PF00156"/>
    </source>
</evidence>
<dbReference type="GO" id="GO:0004422">
    <property type="term" value="F:hypoxanthine phosphoribosyltransferase activity"/>
    <property type="evidence" value="ECO:0007669"/>
    <property type="project" value="TreeGrafter"/>
</dbReference>
<dbReference type="Pfam" id="PF00156">
    <property type="entry name" value="Pribosyltran"/>
    <property type="match status" value="1"/>
</dbReference>
<dbReference type="GO" id="GO:0032264">
    <property type="term" value="P:IMP salvage"/>
    <property type="evidence" value="ECO:0007669"/>
    <property type="project" value="TreeGrafter"/>
</dbReference>
<dbReference type="InterPro" id="IPR000836">
    <property type="entry name" value="PRTase_dom"/>
</dbReference>
<feature type="domain" description="Phosphoribosyltransferase" evidence="3">
    <location>
        <begin position="21"/>
        <end position="169"/>
    </location>
</feature>